<organism evidence="1 2">
    <name type="scientific">Limnobacter humi</name>
    <dbReference type="NCBI Taxonomy" id="1778671"/>
    <lineage>
        <taxon>Bacteria</taxon>
        <taxon>Pseudomonadati</taxon>
        <taxon>Pseudomonadota</taxon>
        <taxon>Betaproteobacteria</taxon>
        <taxon>Burkholderiales</taxon>
        <taxon>Burkholderiaceae</taxon>
        <taxon>Limnobacter</taxon>
    </lineage>
</organism>
<sequence length="389" mass="43188">MTDHIHLQSVPSIAAAQPSVENAHVAQRLAAKRMLAGLVGKGVDSQAQPSVSTRPYGNAEALASNDVEVMTHQAFAQQQAGVAGAIFGHRLNRKQIADLFKQLIVDDDVVLHYTLSKIIRNDDFNQRDESDGYRDESEAQRNLRYFLAEQYALAASSESVLSLDSEQFAKIEGAMSMRLQADPVDLQAKITAALMATEVGSRLNMSPRNFAAIYSKMLTDINRMSPLVDQVVKMDSKRITENIHVLIQVLQSAFKRDRKLSRQFSNPILINQFLSQIEVLADIGKLNHAARKSKELLRKKGADRLPADAHELAAACRLIDQEDSPSSSPVRDFARSISKPKMRAVYLTMTTNALRQVSPSRWKENSSRLLVLTEMMGLAQQAYVHSGSF</sequence>
<evidence type="ECO:0000313" key="1">
    <source>
        <dbReference type="EMBL" id="MCQ8895541.1"/>
    </source>
</evidence>
<comment type="caution">
    <text evidence="1">The sequence shown here is derived from an EMBL/GenBank/DDBJ whole genome shotgun (WGS) entry which is preliminary data.</text>
</comment>
<dbReference type="RefSeq" id="WP_256763220.1">
    <property type="nucleotide sequence ID" value="NZ_JANIGO010000001.1"/>
</dbReference>
<keyword evidence="2" id="KW-1185">Reference proteome</keyword>
<dbReference type="Proteomes" id="UP001204142">
    <property type="component" value="Unassembled WGS sequence"/>
</dbReference>
<gene>
    <name evidence="1" type="ORF">NQT62_03680</name>
</gene>
<evidence type="ECO:0008006" key="3">
    <source>
        <dbReference type="Google" id="ProtNLM"/>
    </source>
</evidence>
<reference evidence="1 2" key="1">
    <citation type="submission" date="2022-07" db="EMBL/GenBank/DDBJ databases">
        <authorList>
            <person name="Xamxidin M."/>
            <person name="Wu M."/>
        </authorList>
    </citation>
    <scope>NUCLEOTIDE SEQUENCE [LARGE SCALE GENOMIC DNA]</scope>
    <source>
        <strain evidence="1 2">NBRC 111650</strain>
    </source>
</reference>
<name>A0ABT1WDE4_9BURK</name>
<dbReference type="EMBL" id="JANIGO010000001">
    <property type="protein sequence ID" value="MCQ8895541.1"/>
    <property type="molecule type" value="Genomic_DNA"/>
</dbReference>
<proteinExistence type="predicted"/>
<evidence type="ECO:0000313" key="2">
    <source>
        <dbReference type="Proteomes" id="UP001204142"/>
    </source>
</evidence>
<accession>A0ABT1WDE4</accession>
<protein>
    <recommendedName>
        <fullName evidence="3">Hypersensitivity response secretion-like HrpJ domain-containing protein</fullName>
    </recommendedName>
</protein>